<keyword evidence="7 13" id="KW-0106">Calcium</keyword>
<dbReference type="GO" id="GO:0016327">
    <property type="term" value="C:apicolateral plasma membrane"/>
    <property type="evidence" value="ECO:0007669"/>
    <property type="project" value="UniProtKB-ARBA"/>
</dbReference>
<evidence type="ECO:0000259" key="14">
    <source>
        <dbReference type="PROSITE" id="PS50268"/>
    </source>
</evidence>
<dbReference type="InterPro" id="IPR002126">
    <property type="entry name" value="Cadherin-like_dom"/>
</dbReference>
<dbReference type="InterPro" id="IPR039808">
    <property type="entry name" value="Cadherin"/>
</dbReference>
<keyword evidence="12" id="KW-0325">Glycoprotein</keyword>
<dbReference type="PANTHER" id="PTHR24027:SF438">
    <property type="entry name" value="CADHERIN 23"/>
    <property type="match status" value="1"/>
</dbReference>
<evidence type="ECO:0000256" key="5">
    <source>
        <dbReference type="ARBA" id="ARBA00022729"/>
    </source>
</evidence>
<dbReference type="PROSITE" id="PS50268">
    <property type="entry name" value="CADHERIN_2"/>
    <property type="match status" value="8"/>
</dbReference>
<name>A0A3B3R3Z7_9TELE</name>
<dbReference type="GO" id="GO:0005509">
    <property type="term" value="F:calcium ion binding"/>
    <property type="evidence" value="ECO:0007669"/>
    <property type="project" value="UniProtKB-UniRule"/>
</dbReference>
<evidence type="ECO:0000256" key="3">
    <source>
        <dbReference type="ARBA" id="ARBA00022536"/>
    </source>
</evidence>
<keyword evidence="11" id="KW-1015">Disulfide bond</keyword>
<evidence type="ECO:0000256" key="10">
    <source>
        <dbReference type="ARBA" id="ARBA00023136"/>
    </source>
</evidence>
<dbReference type="GO" id="GO:0045296">
    <property type="term" value="F:cadherin binding"/>
    <property type="evidence" value="ECO:0007669"/>
    <property type="project" value="TreeGrafter"/>
</dbReference>
<evidence type="ECO:0000256" key="4">
    <source>
        <dbReference type="ARBA" id="ARBA00022692"/>
    </source>
</evidence>
<organism evidence="15 16">
    <name type="scientific">Paramormyrops kingsleyae</name>
    <dbReference type="NCBI Taxonomy" id="1676925"/>
    <lineage>
        <taxon>Eukaryota</taxon>
        <taxon>Metazoa</taxon>
        <taxon>Chordata</taxon>
        <taxon>Craniata</taxon>
        <taxon>Vertebrata</taxon>
        <taxon>Euteleostomi</taxon>
        <taxon>Actinopterygii</taxon>
        <taxon>Neopterygii</taxon>
        <taxon>Teleostei</taxon>
        <taxon>Osteoglossocephala</taxon>
        <taxon>Osteoglossomorpha</taxon>
        <taxon>Osteoglossiformes</taxon>
        <taxon>Mormyridae</taxon>
        <taxon>Paramormyrops</taxon>
    </lineage>
</organism>
<dbReference type="CDD" id="cd11304">
    <property type="entry name" value="Cadherin_repeat"/>
    <property type="match status" value="8"/>
</dbReference>
<feature type="domain" description="Cadherin" evidence="14">
    <location>
        <begin position="101"/>
        <end position="205"/>
    </location>
</feature>
<evidence type="ECO:0000256" key="8">
    <source>
        <dbReference type="ARBA" id="ARBA00022889"/>
    </source>
</evidence>
<dbReference type="FunFam" id="2.60.40.60:FF:000116">
    <property type="entry name" value="Dachsous cadherin-related 2"/>
    <property type="match status" value="1"/>
</dbReference>
<dbReference type="SUPFAM" id="SSF49313">
    <property type="entry name" value="Cadherin-like"/>
    <property type="match status" value="8"/>
</dbReference>
<protein>
    <recommendedName>
        <fullName evidence="14">Cadherin domain-containing protein</fullName>
    </recommendedName>
</protein>
<feature type="domain" description="Cadherin" evidence="14">
    <location>
        <begin position="206"/>
        <end position="311"/>
    </location>
</feature>
<dbReference type="GO" id="GO:0051239">
    <property type="term" value="P:regulation of multicellular organismal process"/>
    <property type="evidence" value="ECO:0007669"/>
    <property type="project" value="UniProtKB-ARBA"/>
</dbReference>
<dbReference type="GO" id="GO:0031175">
    <property type="term" value="P:neuron projection development"/>
    <property type="evidence" value="ECO:0007669"/>
    <property type="project" value="TreeGrafter"/>
</dbReference>
<evidence type="ECO:0000256" key="7">
    <source>
        <dbReference type="ARBA" id="ARBA00022837"/>
    </source>
</evidence>
<dbReference type="GO" id="GO:0008013">
    <property type="term" value="F:beta-catenin binding"/>
    <property type="evidence" value="ECO:0007669"/>
    <property type="project" value="TreeGrafter"/>
</dbReference>
<dbReference type="Pfam" id="PF00028">
    <property type="entry name" value="Cadherin"/>
    <property type="match status" value="8"/>
</dbReference>
<dbReference type="GO" id="GO:0007156">
    <property type="term" value="P:homophilic cell adhesion via plasma membrane adhesion molecules"/>
    <property type="evidence" value="ECO:0007669"/>
    <property type="project" value="InterPro"/>
</dbReference>
<dbReference type="GO" id="GO:0050793">
    <property type="term" value="P:regulation of developmental process"/>
    <property type="evidence" value="ECO:0007669"/>
    <property type="project" value="UniProtKB-ARBA"/>
</dbReference>
<dbReference type="FunFam" id="2.60.40.60:FF:000033">
    <property type="entry name" value="FAT atypical cadherin 1"/>
    <property type="match status" value="1"/>
</dbReference>
<dbReference type="InterPro" id="IPR020894">
    <property type="entry name" value="Cadherin_CS"/>
</dbReference>
<comment type="subcellular location">
    <subcellularLocation>
        <location evidence="1">Cell membrane</location>
        <topology evidence="1">Single-pass membrane protein</topology>
    </subcellularLocation>
</comment>
<dbReference type="Ensembl" id="ENSPKIT00000037314.1">
    <property type="protein sequence ID" value="ENSPKIP00000012909.1"/>
    <property type="gene ID" value="ENSPKIG00000000523.1"/>
</dbReference>
<dbReference type="PANTHER" id="PTHR24027">
    <property type="entry name" value="CADHERIN-23"/>
    <property type="match status" value="1"/>
</dbReference>
<dbReference type="FunFam" id="2.60.40.60:FF:000080">
    <property type="entry name" value="FAT atypical cadherin 1"/>
    <property type="match status" value="1"/>
</dbReference>
<dbReference type="FunFam" id="2.60.40.60:FF:000020">
    <property type="entry name" value="Dachsous cadherin-related 1b"/>
    <property type="match status" value="1"/>
</dbReference>
<dbReference type="Gene3D" id="2.60.40.60">
    <property type="entry name" value="Cadherins"/>
    <property type="match status" value="8"/>
</dbReference>
<proteinExistence type="predicted"/>
<dbReference type="FunFam" id="2.60.40.60:FF:000029">
    <property type="entry name" value="Cadherin EGF LAG seven-pass G-type receptor 3"/>
    <property type="match status" value="1"/>
</dbReference>
<feature type="domain" description="Cadherin" evidence="14">
    <location>
        <begin position="312"/>
        <end position="416"/>
    </location>
</feature>
<keyword evidence="5" id="KW-0732">Signal</keyword>
<reference evidence="15" key="1">
    <citation type="submission" date="2025-08" db="UniProtKB">
        <authorList>
            <consortium name="Ensembl"/>
        </authorList>
    </citation>
    <scope>IDENTIFICATION</scope>
</reference>
<sequence>LPSVSEDAPIGSTVIQITSTDEDIGENAVISYTIVNNQSSSVRFPFAIEKTSGSLVIVQTLDREIQSRYIIKVIANDSAWSIGTDVTVDISDINDNSPVFSQSQYAVTITETKNQGIFVMQVKASDADIGQNGQILYYIEPPDYFFGVNASTGDIATKQPVLLNKLESQSLSFTVVALDCGEDPYRSNTTVIVTIVPYNYFAPIFLPFSPVLHIPYNLDVGTTVIQLSAVDEDYQSRATAVEYTAIGGNASVFFEVDIYSGQVRLKDFLRQSLNTILTLIVLAKDKGMPPLSSETNVNFVITEKNRFSPRFSEPLVLFLAPEDVPVGFVIGRVHAEDKDDGINGLLSYAFKSGNDNELFSIGQTSGLITLIKGLDYEIKVVHLLCVIAKDGGWISETGELNVTVVVEDMNDNPPVFSTMEYRALVSENAPLGTTVTQVKASDRDSGANAEITYSLLTGDQDLFSVDSKNGTITTRDMFDFEVHQAFELSVKASNTGTLAHFSVVHVYIQITGLNEFVPKFGKSQYNFTVSESMPAGTRLGKVSATDYDLGPDGELFYMLIGPSKRAMFNIDKHSGEIFITGDLRKHSHTPVVLQILAKNRGSINGTDIDETLVWVNVLDANDPPKFHFEQYIAEISEDCALGALVTQVQAEDQDSKIEWRHFFYRIERGNTNRSFTIHPVTGDITANAFLDRERWPVYNLTVTAIDSASPPATGSTNVVVMVQDVNDNAPMLYSTEVSVLENQPYGTVVTILNASDADISPNQGPFTYQLLKPVVGSGFSLTLDGILSTTQPMDCELNPKYSLLVVVQDAGDPPLSSTATVQIRVLDENDNPSAPRNIYIEVKYYGKSFPGGLIGNVQPNDPDEMDVFNCSIKTGPTHMFSFPLEPPLHPTQKPPVYFSHSLPLSKWTAALVISPLDTAFPKLRELAVKVFCCETAFTKVILKVKRFMKHKECFALH</sequence>
<evidence type="ECO:0000313" key="16">
    <source>
        <dbReference type="Proteomes" id="UP000261540"/>
    </source>
</evidence>
<dbReference type="FunFam" id="2.60.40.60:FF:000035">
    <property type="entry name" value="Protocadherin Fat 3"/>
    <property type="match status" value="1"/>
</dbReference>
<keyword evidence="6" id="KW-0677">Repeat</keyword>
<feature type="domain" description="Cadherin" evidence="14">
    <location>
        <begin position="731"/>
        <end position="837"/>
    </location>
</feature>
<keyword evidence="3" id="KW-0245">EGF-like domain</keyword>
<dbReference type="PRINTS" id="PR00205">
    <property type="entry name" value="CADHERIN"/>
</dbReference>
<keyword evidence="9" id="KW-1133">Transmembrane helix</keyword>
<keyword evidence="16" id="KW-1185">Reference proteome</keyword>
<evidence type="ECO:0000256" key="2">
    <source>
        <dbReference type="ARBA" id="ARBA00022475"/>
    </source>
</evidence>
<evidence type="ECO:0000256" key="12">
    <source>
        <dbReference type="ARBA" id="ARBA00023180"/>
    </source>
</evidence>
<dbReference type="GO" id="GO:0007423">
    <property type="term" value="P:sensory organ development"/>
    <property type="evidence" value="ECO:0007669"/>
    <property type="project" value="UniProtKB-ARBA"/>
</dbReference>
<dbReference type="GO" id="GO:0035332">
    <property type="term" value="P:positive regulation of hippo signaling"/>
    <property type="evidence" value="ECO:0007669"/>
    <property type="project" value="UniProtKB-ARBA"/>
</dbReference>
<feature type="domain" description="Cadherin" evidence="14">
    <location>
        <begin position="417"/>
        <end position="520"/>
    </location>
</feature>
<dbReference type="GO" id="GO:0007163">
    <property type="term" value="P:establishment or maintenance of cell polarity"/>
    <property type="evidence" value="ECO:0007669"/>
    <property type="project" value="UniProtKB-ARBA"/>
</dbReference>
<keyword evidence="10" id="KW-0472">Membrane</keyword>
<dbReference type="PROSITE" id="PS00232">
    <property type="entry name" value="CADHERIN_1"/>
    <property type="match status" value="3"/>
</dbReference>
<keyword evidence="4" id="KW-0812">Transmembrane</keyword>
<dbReference type="SMART" id="SM00112">
    <property type="entry name" value="CA"/>
    <property type="match status" value="8"/>
</dbReference>
<dbReference type="FunFam" id="2.60.40.60:FF:000106">
    <property type="entry name" value="FAT atypical cadherin 4"/>
    <property type="match status" value="1"/>
</dbReference>
<evidence type="ECO:0000256" key="9">
    <source>
        <dbReference type="ARBA" id="ARBA00022989"/>
    </source>
</evidence>
<dbReference type="FunFam" id="2.60.40.60:FF:000037">
    <property type="entry name" value="FAT atypical cadherin 1"/>
    <property type="match status" value="1"/>
</dbReference>
<keyword evidence="2" id="KW-1003">Cell membrane</keyword>
<dbReference type="GO" id="GO:0016477">
    <property type="term" value="P:cell migration"/>
    <property type="evidence" value="ECO:0007669"/>
    <property type="project" value="TreeGrafter"/>
</dbReference>
<dbReference type="GeneTree" id="ENSGT00940000155719"/>
<evidence type="ECO:0000256" key="13">
    <source>
        <dbReference type="PROSITE-ProRule" id="PRU00043"/>
    </source>
</evidence>
<evidence type="ECO:0000313" key="15">
    <source>
        <dbReference type="Ensembl" id="ENSPKIP00000012909.1"/>
    </source>
</evidence>
<dbReference type="GO" id="GO:0090251">
    <property type="term" value="P:protein localization involved in establishment of planar polarity"/>
    <property type="evidence" value="ECO:0007669"/>
    <property type="project" value="UniProtKB-ARBA"/>
</dbReference>
<dbReference type="STRING" id="1676925.ENSPKIP00000012909"/>
<reference evidence="15" key="2">
    <citation type="submission" date="2025-09" db="UniProtKB">
        <authorList>
            <consortium name="Ensembl"/>
        </authorList>
    </citation>
    <scope>IDENTIFICATION</scope>
</reference>
<feature type="domain" description="Cadherin" evidence="14">
    <location>
        <begin position="521"/>
        <end position="626"/>
    </location>
</feature>
<dbReference type="AlphaFoldDB" id="A0A3B3R3Z7"/>
<dbReference type="InterPro" id="IPR015919">
    <property type="entry name" value="Cadherin-like_sf"/>
</dbReference>
<dbReference type="GO" id="GO:0016342">
    <property type="term" value="C:catenin complex"/>
    <property type="evidence" value="ECO:0007669"/>
    <property type="project" value="TreeGrafter"/>
</dbReference>
<accession>A0A3B3R3Z7</accession>
<keyword evidence="8" id="KW-0130">Cell adhesion</keyword>
<feature type="domain" description="Cadherin" evidence="14">
    <location>
        <begin position="3"/>
        <end position="100"/>
    </location>
</feature>
<evidence type="ECO:0000256" key="11">
    <source>
        <dbReference type="ARBA" id="ARBA00023157"/>
    </source>
</evidence>
<feature type="domain" description="Cadherin" evidence="14">
    <location>
        <begin position="627"/>
        <end position="732"/>
    </location>
</feature>
<evidence type="ECO:0000256" key="1">
    <source>
        <dbReference type="ARBA" id="ARBA00004162"/>
    </source>
</evidence>
<dbReference type="Proteomes" id="UP000261540">
    <property type="component" value="Unplaced"/>
</dbReference>
<evidence type="ECO:0000256" key="6">
    <source>
        <dbReference type="ARBA" id="ARBA00022737"/>
    </source>
</evidence>